<accession>A0A0E9QLX7</accession>
<reference evidence="1" key="2">
    <citation type="journal article" date="2015" name="Fish Shellfish Immunol.">
        <title>Early steps in the European eel (Anguilla anguilla)-Vibrio vulnificus interaction in the gills: Role of the RtxA13 toxin.</title>
        <authorList>
            <person name="Callol A."/>
            <person name="Pajuelo D."/>
            <person name="Ebbesson L."/>
            <person name="Teles M."/>
            <person name="MacKenzie S."/>
            <person name="Amaro C."/>
        </authorList>
    </citation>
    <scope>NUCLEOTIDE SEQUENCE</scope>
</reference>
<dbReference type="AlphaFoldDB" id="A0A0E9QLX7"/>
<reference evidence="1" key="1">
    <citation type="submission" date="2014-11" db="EMBL/GenBank/DDBJ databases">
        <authorList>
            <person name="Amaro Gonzalez C."/>
        </authorList>
    </citation>
    <scope>NUCLEOTIDE SEQUENCE</scope>
</reference>
<protein>
    <submittedName>
        <fullName evidence="1">Uncharacterized protein</fullName>
    </submittedName>
</protein>
<proteinExistence type="predicted"/>
<evidence type="ECO:0000313" key="1">
    <source>
        <dbReference type="EMBL" id="JAH17497.1"/>
    </source>
</evidence>
<dbReference type="EMBL" id="GBXM01091080">
    <property type="protein sequence ID" value="JAH17497.1"/>
    <property type="molecule type" value="Transcribed_RNA"/>
</dbReference>
<organism evidence="1">
    <name type="scientific">Anguilla anguilla</name>
    <name type="common">European freshwater eel</name>
    <name type="synonym">Muraena anguilla</name>
    <dbReference type="NCBI Taxonomy" id="7936"/>
    <lineage>
        <taxon>Eukaryota</taxon>
        <taxon>Metazoa</taxon>
        <taxon>Chordata</taxon>
        <taxon>Craniata</taxon>
        <taxon>Vertebrata</taxon>
        <taxon>Euteleostomi</taxon>
        <taxon>Actinopterygii</taxon>
        <taxon>Neopterygii</taxon>
        <taxon>Teleostei</taxon>
        <taxon>Anguilliformes</taxon>
        <taxon>Anguillidae</taxon>
        <taxon>Anguilla</taxon>
    </lineage>
</organism>
<name>A0A0E9QLX7_ANGAN</name>
<sequence length="46" mass="5092">MESPLILLHPAGPAALVQALGKRCWLHTRHPSQGYEVADMGRDLRV</sequence>